<evidence type="ECO:0000313" key="7">
    <source>
        <dbReference type="EMBL" id="SFR83953.1"/>
    </source>
</evidence>
<feature type="transmembrane region" description="Helical" evidence="6">
    <location>
        <begin position="83"/>
        <end position="102"/>
    </location>
</feature>
<feature type="transmembrane region" description="Helical" evidence="6">
    <location>
        <begin position="299"/>
        <end position="315"/>
    </location>
</feature>
<evidence type="ECO:0000313" key="8">
    <source>
        <dbReference type="Proteomes" id="UP000199462"/>
    </source>
</evidence>
<sequence>MTLTKRIGLILGPLFFVLIHLYFEGDGLSDQGRDILAATVWVGIWWVLEVLPIAVTALLPIILFPLLGTISLGETTASYGHKYVFLFMGGFMLAVAIEKWGLHKRIALHIIKIIGTNIYTIVLGFMVATAFLSMWISNTATTVMILPMAVSIITQFRKNQSKENQSKDSFSKLLMLSIAYAASIGGIATLIGTPPNLVFAGFVQKTYGIDISFWQWMQFGLPLATVLLMLSWYYLTRFAYPQKEKSFPGGKAEINRLIKELGPMKPEEQRVLAVFVLTAFCWITRSFLLQRFIPNMDDTIIAIGSAVILFILPAVSKNRALLIWNEAVRIPWGIILLFGGGMAVAKGFEETGLATFLGSKMMFFEGLPLLILLLLIITCVNFLTEITSNLATTAMMLPVMAPLALSLNVNPFLLLIACTTAASCAFMLPVATPPNAIVFGSGYLRIPDMIRSGFLMNIISIVIISLIIYFLLPLLWDLEGILISD</sequence>
<feature type="transmembrane region" description="Helical" evidence="6">
    <location>
        <begin position="213"/>
        <end position="235"/>
    </location>
</feature>
<dbReference type="Pfam" id="PF00939">
    <property type="entry name" value="Na_sulph_symp"/>
    <property type="match status" value="1"/>
</dbReference>
<dbReference type="STRING" id="440514.SAMN04488010_3226"/>
<dbReference type="NCBIfam" id="TIGR00785">
    <property type="entry name" value="dass"/>
    <property type="match status" value="1"/>
</dbReference>
<feature type="transmembrane region" description="Helical" evidence="6">
    <location>
        <begin position="6"/>
        <end position="23"/>
    </location>
</feature>
<keyword evidence="2" id="KW-0813">Transport</keyword>
<dbReference type="CDD" id="cd01115">
    <property type="entry name" value="SLC13_permease"/>
    <property type="match status" value="1"/>
</dbReference>
<dbReference type="Proteomes" id="UP000199462">
    <property type="component" value="Unassembled WGS sequence"/>
</dbReference>
<evidence type="ECO:0000256" key="6">
    <source>
        <dbReference type="SAM" id="Phobius"/>
    </source>
</evidence>
<dbReference type="PROSITE" id="PS01271">
    <property type="entry name" value="NA_SULFATE"/>
    <property type="match status" value="1"/>
</dbReference>
<evidence type="ECO:0000256" key="4">
    <source>
        <dbReference type="ARBA" id="ARBA00022989"/>
    </source>
</evidence>
<dbReference type="GO" id="GO:0015141">
    <property type="term" value="F:succinate transmembrane transporter activity"/>
    <property type="evidence" value="ECO:0007669"/>
    <property type="project" value="UniProtKB-ARBA"/>
</dbReference>
<comment type="subcellular location">
    <subcellularLocation>
        <location evidence="1">Membrane</location>
        <topology evidence="1">Multi-pass membrane protein</topology>
    </subcellularLocation>
</comment>
<evidence type="ECO:0000256" key="1">
    <source>
        <dbReference type="ARBA" id="ARBA00004141"/>
    </source>
</evidence>
<feature type="transmembrane region" description="Helical" evidence="6">
    <location>
        <begin position="366"/>
        <end position="383"/>
    </location>
</feature>
<accession>A0A1I6JYB5</accession>
<gene>
    <name evidence="7" type="ORF">SAMN04488010_3226</name>
</gene>
<reference evidence="8" key="1">
    <citation type="submission" date="2016-10" db="EMBL/GenBank/DDBJ databases">
        <authorList>
            <person name="Varghese N."/>
            <person name="Submissions S."/>
        </authorList>
    </citation>
    <scope>NUCLEOTIDE SEQUENCE [LARGE SCALE GENOMIC DNA]</scope>
    <source>
        <strain evidence="8">DSM 19891</strain>
    </source>
</reference>
<keyword evidence="5 6" id="KW-0472">Membrane</keyword>
<keyword evidence="8" id="KW-1185">Reference proteome</keyword>
<dbReference type="EMBL" id="FOYX01000003">
    <property type="protein sequence ID" value="SFR83953.1"/>
    <property type="molecule type" value="Genomic_DNA"/>
</dbReference>
<dbReference type="InterPro" id="IPR001898">
    <property type="entry name" value="SLC13A/DASS"/>
</dbReference>
<dbReference type="InterPro" id="IPR031312">
    <property type="entry name" value="Na/sul_symport_CS"/>
</dbReference>
<feature type="transmembrane region" description="Helical" evidence="6">
    <location>
        <begin position="109"/>
        <end position="128"/>
    </location>
</feature>
<feature type="transmembrane region" description="Helical" evidence="6">
    <location>
        <begin position="173"/>
        <end position="193"/>
    </location>
</feature>
<keyword evidence="4 6" id="KW-1133">Transmembrane helix</keyword>
<feature type="transmembrane region" description="Helical" evidence="6">
    <location>
        <begin position="453"/>
        <end position="476"/>
    </location>
</feature>
<name>A0A1I6JYB5_9FLAO</name>
<dbReference type="AlphaFoldDB" id="A0A1I6JYB5"/>
<evidence type="ECO:0000256" key="3">
    <source>
        <dbReference type="ARBA" id="ARBA00022692"/>
    </source>
</evidence>
<evidence type="ECO:0000256" key="2">
    <source>
        <dbReference type="ARBA" id="ARBA00022448"/>
    </source>
</evidence>
<organism evidence="7 8">
    <name type="scientific">Maribacter stanieri</name>
    <dbReference type="NCBI Taxonomy" id="440514"/>
    <lineage>
        <taxon>Bacteria</taxon>
        <taxon>Pseudomonadati</taxon>
        <taxon>Bacteroidota</taxon>
        <taxon>Flavobacteriia</taxon>
        <taxon>Flavobacteriales</taxon>
        <taxon>Flavobacteriaceae</taxon>
        <taxon>Maribacter</taxon>
    </lineage>
</organism>
<keyword evidence="3 6" id="KW-0812">Transmembrane</keyword>
<proteinExistence type="predicted"/>
<evidence type="ECO:0000256" key="5">
    <source>
        <dbReference type="ARBA" id="ARBA00023136"/>
    </source>
</evidence>
<dbReference type="PANTHER" id="PTHR10283">
    <property type="entry name" value="SOLUTE CARRIER FAMILY 13 MEMBER"/>
    <property type="match status" value="1"/>
</dbReference>
<feature type="transmembrane region" description="Helical" evidence="6">
    <location>
        <begin position="327"/>
        <end position="346"/>
    </location>
</feature>
<feature type="transmembrane region" description="Helical" evidence="6">
    <location>
        <begin position="35"/>
        <end position="63"/>
    </location>
</feature>
<protein>
    <submittedName>
        <fullName evidence="7">Solute carrier family 13 (Sodium-dependent dicarboxylate transporter), member 2/3/5</fullName>
    </submittedName>
</protein>
<dbReference type="RefSeq" id="WP_091904415.1">
    <property type="nucleotide sequence ID" value="NZ_FOYX01000003.1"/>
</dbReference>
<dbReference type="GO" id="GO:0005886">
    <property type="term" value="C:plasma membrane"/>
    <property type="evidence" value="ECO:0007669"/>
    <property type="project" value="TreeGrafter"/>
</dbReference>
<feature type="transmembrane region" description="Helical" evidence="6">
    <location>
        <begin position="271"/>
        <end position="293"/>
    </location>
</feature>
<dbReference type="PANTHER" id="PTHR10283:SF82">
    <property type="entry name" value="SOLUTE CARRIER FAMILY 13 MEMBER 2"/>
    <property type="match status" value="1"/>
</dbReference>